<comment type="similarity">
    <text evidence="1">Belongs to the 'phage' integrase family.</text>
</comment>
<dbReference type="InterPro" id="IPR010998">
    <property type="entry name" value="Integrase_recombinase_N"/>
</dbReference>
<dbReference type="InterPro" id="IPR053876">
    <property type="entry name" value="Phage_int_M"/>
</dbReference>
<evidence type="ECO:0000259" key="4">
    <source>
        <dbReference type="Pfam" id="PF13356"/>
    </source>
</evidence>
<evidence type="ECO:0000256" key="1">
    <source>
        <dbReference type="ARBA" id="ARBA00008857"/>
    </source>
</evidence>
<dbReference type="Gene3D" id="1.10.150.130">
    <property type="match status" value="1"/>
</dbReference>
<dbReference type="Pfam" id="PF13356">
    <property type="entry name" value="Arm-DNA-bind_3"/>
    <property type="match status" value="1"/>
</dbReference>
<dbReference type="PANTHER" id="PTHR30629:SF2">
    <property type="entry name" value="PROPHAGE INTEGRASE INTS-RELATED"/>
    <property type="match status" value="1"/>
</dbReference>
<reference evidence="6" key="1">
    <citation type="journal article" date="2020" name="mSystems">
        <title>Genome- and Community-Level Interaction Insights into Carbon Utilization and Element Cycling Functions of Hydrothermarchaeota in Hydrothermal Sediment.</title>
        <authorList>
            <person name="Zhou Z."/>
            <person name="Liu Y."/>
            <person name="Xu W."/>
            <person name="Pan J."/>
            <person name="Luo Z.H."/>
            <person name="Li M."/>
        </authorList>
    </citation>
    <scope>NUCLEOTIDE SEQUENCE [LARGE SCALE GENOMIC DNA]</scope>
    <source>
        <strain evidence="6">HyVt-493</strain>
    </source>
</reference>
<evidence type="ECO:0000313" key="6">
    <source>
        <dbReference type="EMBL" id="HFC93543.1"/>
    </source>
</evidence>
<keyword evidence="2" id="KW-0229">DNA integration</keyword>
<feature type="non-terminal residue" evidence="6">
    <location>
        <position position="171"/>
    </location>
</feature>
<name>A0A7V2T4S1_LEUMU</name>
<accession>A0A7V2T4S1</accession>
<dbReference type="GO" id="GO:0003677">
    <property type="term" value="F:DNA binding"/>
    <property type="evidence" value="ECO:0007669"/>
    <property type="project" value="UniProtKB-KW"/>
</dbReference>
<dbReference type="Gene3D" id="3.30.160.390">
    <property type="entry name" value="Integrase, DNA-binding domain"/>
    <property type="match status" value="1"/>
</dbReference>
<dbReference type="SUPFAM" id="SSF56349">
    <property type="entry name" value="DNA breaking-rejoining enzymes"/>
    <property type="match status" value="1"/>
</dbReference>
<dbReference type="GO" id="GO:0015074">
    <property type="term" value="P:DNA integration"/>
    <property type="evidence" value="ECO:0007669"/>
    <property type="project" value="UniProtKB-KW"/>
</dbReference>
<sequence>MLNNEFISTLGSVNNPKKYFDGRGLYLYHQPSGAKYWRLKYRYEGLEKTYSMGTYPRVSLAEARQKMDEAKQLLKQGVDPSQFKKNQGFEIVAREWFDNEKGGWKHRHAQVVINSLKQDVFPYIGKRNISAIRPPELLTVIRRIEKRGALRVAEKVLQRVRAIFRYGIQTG</sequence>
<organism evidence="6">
    <name type="scientific">Leucothrix mucor</name>
    <dbReference type="NCBI Taxonomy" id="45248"/>
    <lineage>
        <taxon>Bacteria</taxon>
        <taxon>Pseudomonadati</taxon>
        <taxon>Pseudomonadota</taxon>
        <taxon>Gammaproteobacteria</taxon>
        <taxon>Thiotrichales</taxon>
        <taxon>Thiotrichaceae</taxon>
        <taxon>Leucothrix</taxon>
    </lineage>
</organism>
<evidence type="ECO:0000259" key="5">
    <source>
        <dbReference type="Pfam" id="PF22022"/>
    </source>
</evidence>
<dbReference type="InterPro" id="IPR011010">
    <property type="entry name" value="DNA_brk_join_enz"/>
</dbReference>
<gene>
    <name evidence="6" type="ORF">ENJ51_12110</name>
</gene>
<feature type="domain" description="Phage integrase central" evidence="5">
    <location>
        <begin position="89"/>
        <end position="171"/>
    </location>
</feature>
<dbReference type="InterPro" id="IPR050808">
    <property type="entry name" value="Phage_Integrase"/>
</dbReference>
<dbReference type="Pfam" id="PF22022">
    <property type="entry name" value="Phage_int_M"/>
    <property type="match status" value="1"/>
</dbReference>
<dbReference type="AlphaFoldDB" id="A0A7V2T4S1"/>
<dbReference type="Proteomes" id="UP000885750">
    <property type="component" value="Unassembled WGS sequence"/>
</dbReference>
<feature type="domain" description="Integrase DNA-binding" evidence="4">
    <location>
        <begin position="16"/>
        <end position="86"/>
    </location>
</feature>
<proteinExistence type="inferred from homology"/>
<comment type="caution">
    <text evidence="6">The sequence shown here is derived from an EMBL/GenBank/DDBJ whole genome shotgun (WGS) entry which is preliminary data.</text>
</comment>
<keyword evidence="3" id="KW-0238">DNA-binding</keyword>
<evidence type="ECO:0000256" key="3">
    <source>
        <dbReference type="ARBA" id="ARBA00023125"/>
    </source>
</evidence>
<dbReference type="PANTHER" id="PTHR30629">
    <property type="entry name" value="PROPHAGE INTEGRASE"/>
    <property type="match status" value="1"/>
</dbReference>
<evidence type="ECO:0000256" key="2">
    <source>
        <dbReference type="ARBA" id="ARBA00022908"/>
    </source>
</evidence>
<dbReference type="InterPro" id="IPR038488">
    <property type="entry name" value="Integrase_DNA-bd_sf"/>
</dbReference>
<protein>
    <submittedName>
        <fullName evidence="6">DUF4102 domain-containing protein</fullName>
    </submittedName>
</protein>
<dbReference type="InterPro" id="IPR025166">
    <property type="entry name" value="Integrase_DNA_bind_dom"/>
</dbReference>
<dbReference type="EMBL" id="DRMS01000459">
    <property type="protein sequence ID" value="HFC93543.1"/>
    <property type="molecule type" value="Genomic_DNA"/>
</dbReference>